<gene>
    <name evidence="1" type="ORF">SCHCODRAFT_113892</name>
</gene>
<name>D8QJ61_SCHCM</name>
<dbReference type="Proteomes" id="UP000007431">
    <property type="component" value="Unassembled WGS sequence"/>
</dbReference>
<dbReference type="HOGENOM" id="CLU_2543887_0_0_1"/>
<evidence type="ECO:0000313" key="1">
    <source>
        <dbReference type="EMBL" id="EFI91940.1"/>
    </source>
</evidence>
<dbReference type="KEGG" id="scm:SCHCO_02672677"/>
<dbReference type="EMBL" id="GL377314">
    <property type="protein sequence ID" value="EFI91940.1"/>
    <property type="molecule type" value="Genomic_DNA"/>
</dbReference>
<dbReference type="RefSeq" id="XP_003026843.1">
    <property type="nucleotide sequence ID" value="XM_003026797.1"/>
</dbReference>
<dbReference type="InParanoid" id="D8QJ61"/>
<sequence>MPFMGPAALSAPARYAQVFSVNAEPPAASARSLGEEFEDVYLCNDPELPEARVGSLSKQPRSDSVEFRIETLSACSAADRASQ</sequence>
<evidence type="ECO:0000313" key="2">
    <source>
        <dbReference type="Proteomes" id="UP000007431"/>
    </source>
</evidence>
<proteinExistence type="predicted"/>
<dbReference type="AlphaFoldDB" id="D8QJ61"/>
<keyword evidence="2" id="KW-1185">Reference proteome</keyword>
<protein>
    <submittedName>
        <fullName evidence="1">Uncharacterized protein</fullName>
    </submittedName>
</protein>
<reference evidence="1 2" key="1">
    <citation type="journal article" date="2010" name="Nat. Biotechnol.">
        <title>Genome sequence of the model mushroom Schizophyllum commune.</title>
        <authorList>
            <person name="Ohm R.A."/>
            <person name="de Jong J.F."/>
            <person name="Lugones L.G."/>
            <person name="Aerts A."/>
            <person name="Kothe E."/>
            <person name="Stajich J.E."/>
            <person name="de Vries R.P."/>
            <person name="Record E."/>
            <person name="Levasseur A."/>
            <person name="Baker S.E."/>
            <person name="Bartholomew K.A."/>
            <person name="Coutinho P.M."/>
            <person name="Erdmann S."/>
            <person name="Fowler T.J."/>
            <person name="Gathman A.C."/>
            <person name="Lombard V."/>
            <person name="Henrissat B."/>
            <person name="Knabe N."/>
            <person name="Kuees U."/>
            <person name="Lilly W.W."/>
            <person name="Lindquist E."/>
            <person name="Lucas S."/>
            <person name="Magnuson J.K."/>
            <person name="Piumi F."/>
            <person name="Raudaskoski M."/>
            <person name="Salamov A."/>
            <person name="Schmutz J."/>
            <person name="Schwarze F.W.M.R."/>
            <person name="vanKuyk P.A."/>
            <person name="Horton J.S."/>
            <person name="Grigoriev I.V."/>
            <person name="Woesten H.A.B."/>
        </authorList>
    </citation>
    <scope>NUCLEOTIDE SEQUENCE [LARGE SCALE GENOMIC DNA]</scope>
    <source>
        <strain evidence="2">H4-8 / FGSC 9210</strain>
    </source>
</reference>
<accession>D8QJ61</accession>
<dbReference type="GeneID" id="9596614"/>
<organism evidence="2">
    <name type="scientific">Schizophyllum commune (strain H4-8 / FGSC 9210)</name>
    <name type="common">Split gill fungus</name>
    <dbReference type="NCBI Taxonomy" id="578458"/>
    <lineage>
        <taxon>Eukaryota</taxon>
        <taxon>Fungi</taxon>
        <taxon>Dikarya</taxon>
        <taxon>Basidiomycota</taxon>
        <taxon>Agaricomycotina</taxon>
        <taxon>Agaricomycetes</taxon>
        <taxon>Agaricomycetidae</taxon>
        <taxon>Agaricales</taxon>
        <taxon>Schizophyllaceae</taxon>
        <taxon>Schizophyllum</taxon>
    </lineage>
</organism>
<feature type="non-terminal residue" evidence="1">
    <location>
        <position position="83"/>
    </location>
</feature>
<dbReference type="VEuPathDB" id="FungiDB:SCHCODRAFT_02672677"/>